<dbReference type="SUPFAM" id="SSF47384">
    <property type="entry name" value="Homodimeric domain of signal transducing histidine kinase"/>
    <property type="match status" value="1"/>
</dbReference>
<evidence type="ECO:0000256" key="10">
    <source>
        <dbReference type="ARBA" id="ARBA00023170"/>
    </source>
</evidence>
<evidence type="ECO:0000256" key="5">
    <source>
        <dbReference type="ARBA" id="ARBA00022553"/>
    </source>
</evidence>
<feature type="domain" description="Phytochrome chromophore attachment site" evidence="11">
    <location>
        <begin position="147"/>
        <end position="305"/>
    </location>
</feature>
<dbReference type="Pfam" id="PF01590">
    <property type="entry name" value="GAF"/>
    <property type="match status" value="1"/>
</dbReference>
<feature type="domain" description="Histidine kinase" evidence="12">
    <location>
        <begin position="527"/>
        <end position="749"/>
    </location>
</feature>
<protein>
    <recommendedName>
        <fullName evidence="3">histidine kinase</fullName>
        <ecNumber evidence="3">2.7.13.3</ecNumber>
    </recommendedName>
</protein>
<comment type="caution">
    <text evidence="13">The sequence shown here is derived from an EMBL/GenBank/DDBJ whole genome shotgun (WGS) entry which is preliminary data.</text>
</comment>
<dbReference type="InterPro" id="IPR003018">
    <property type="entry name" value="GAF"/>
</dbReference>
<dbReference type="Gene3D" id="1.10.287.130">
    <property type="match status" value="1"/>
</dbReference>
<dbReference type="InterPro" id="IPR036890">
    <property type="entry name" value="HATPase_C_sf"/>
</dbReference>
<keyword evidence="6" id="KW-0716">Sensory transduction</keyword>
<evidence type="ECO:0000313" key="13">
    <source>
        <dbReference type="EMBL" id="KFE70810.1"/>
    </source>
</evidence>
<dbReference type="STRING" id="394096.DB31_5852"/>
<dbReference type="GO" id="GO:0009584">
    <property type="term" value="P:detection of visible light"/>
    <property type="evidence" value="ECO:0007669"/>
    <property type="project" value="InterPro"/>
</dbReference>
<dbReference type="PRINTS" id="PR01033">
    <property type="entry name" value="PHYTOCHROME"/>
</dbReference>
<sequence>MNVSASVDLSACDREPIHLPGTIQAHGALLALRGPDFTVVQASANTAEWFGQEAVQVLGRPLSAVLPGEAWARVQAALGQVELRTANPVRLTLGEGAQARPVNALLHRQEAVVILEVEARDAEGGVGALDLFAQVRMSMTRFLNAATLEQLCGAAAEEIRCVTGFDRVMVYRFDADWHGEVIGEAVREGVDSFLGLHFPASDIPAQARRLYEQNWLRLIPNVRAPAVPLVAARGAVPDKPLDLSFATLRSVSPVHLEYLRNMEVNASMSISIMQGERLWGLIACHHLAARWLSYEERAACEFIGQLLSGEVSARAQRAHAEAQARHGAIQAQLVQRMSREERFLEGLSSGTPSLLDVVSASGATVWLEQGRASVGRTPSEAQTQELVNWLGQVAGESLFQTDSLPGTYPPAAAFAEVASGLLAVPLSTPATQWVLWFRPEVLQSITWAGNPHKPVEEGVRLSPRKSFAAWQETVHHTALRWKSEEVVAAQEFRGAMVGVVLRKASELARLNAELARSNEELDAFTYIASHDLKEPLRGIQLYTRFIIEDAGDRLDPETRERLSFIQKLGVRMVELLEGLFHYSRMGRIQLSVKETDLQELVEDVVTTLRGRLEETKTEVRIPRRLPTVRCDLLRIREVLANLISNAAKYNDKPERWVEIGFTDSVVPSGKAEAGFALYVRDNGIGIPAKHHKAVFEMFRRLHAEEAYGGGSGVGLAIVQQVIERHGGQVWLESTPGEGTTFFFTLGPSAGGV</sequence>
<evidence type="ECO:0000313" key="14">
    <source>
        <dbReference type="Proteomes" id="UP000028725"/>
    </source>
</evidence>
<keyword evidence="7" id="KW-0808">Transferase</keyword>
<dbReference type="InterPro" id="IPR029016">
    <property type="entry name" value="GAF-like_dom_sf"/>
</dbReference>
<keyword evidence="4" id="KW-0600">Photoreceptor protein</keyword>
<dbReference type="InterPro" id="IPR036097">
    <property type="entry name" value="HisK_dim/P_sf"/>
</dbReference>
<proteinExistence type="inferred from homology"/>
<dbReference type="EMBL" id="JMCB01000003">
    <property type="protein sequence ID" value="KFE70810.1"/>
    <property type="molecule type" value="Genomic_DNA"/>
</dbReference>
<organism evidence="13 14">
    <name type="scientific">Hyalangium minutum</name>
    <dbReference type="NCBI Taxonomy" id="394096"/>
    <lineage>
        <taxon>Bacteria</taxon>
        <taxon>Pseudomonadati</taxon>
        <taxon>Myxococcota</taxon>
        <taxon>Myxococcia</taxon>
        <taxon>Myxococcales</taxon>
        <taxon>Cystobacterineae</taxon>
        <taxon>Archangiaceae</taxon>
        <taxon>Hyalangium</taxon>
    </lineage>
</organism>
<keyword evidence="9" id="KW-0157">Chromophore</keyword>
<evidence type="ECO:0000259" key="11">
    <source>
        <dbReference type="PROSITE" id="PS50046"/>
    </source>
</evidence>
<dbReference type="InterPro" id="IPR003594">
    <property type="entry name" value="HATPase_dom"/>
</dbReference>
<evidence type="ECO:0000256" key="6">
    <source>
        <dbReference type="ARBA" id="ARBA00022606"/>
    </source>
</evidence>
<dbReference type="Pfam" id="PF00512">
    <property type="entry name" value="HisKA"/>
    <property type="match status" value="1"/>
</dbReference>
<dbReference type="InterPro" id="IPR016132">
    <property type="entry name" value="Phyto_chromo_attachment"/>
</dbReference>
<dbReference type="SMART" id="SM00388">
    <property type="entry name" value="HisKA"/>
    <property type="match status" value="1"/>
</dbReference>
<dbReference type="GO" id="GO:0009881">
    <property type="term" value="F:photoreceptor activity"/>
    <property type="evidence" value="ECO:0007669"/>
    <property type="project" value="UniProtKB-KW"/>
</dbReference>
<dbReference type="GO" id="GO:0000155">
    <property type="term" value="F:phosphorelay sensor kinase activity"/>
    <property type="evidence" value="ECO:0007669"/>
    <property type="project" value="InterPro"/>
</dbReference>
<evidence type="ECO:0000256" key="1">
    <source>
        <dbReference type="ARBA" id="ARBA00000085"/>
    </source>
</evidence>
<dbReference type="InterPro" id="IPR013515">
    <property type="entry name" value="Phytochrome_cen-reg"/>
</dbReference>
<dbReference type="InterPro" id="IPR043150">
    <property type="entry name" value="Phytochrome_PHY_sf"/>
</dbReference>
<dbReference type="GO" id="GO:0006355">
    <property type="term" value="P:regulation of DNA-templated transcription"/>
    <property type="evidence" value="ECO:0007669"/>
    <property type="project" value="InterPro"/>
</dbReference>
<dbReference type="Proteomes" id="UP000028725">
    <property type="component" value="Unassembled WGS sequence"/>
</dbReference>
<dbReference type="GO" id="GO:0000156">
    <property type="term" value="F:phosphorelay response regulator activity"/>
    <property type="evidence" value="ECO:0007669"/>
    <property type="project" value="TreeGrafter"/>
</dbReference>
<dbReference type="GO" id="GO:0007234">
    <property type="term" value="P:osmosensory signaling via phosphorelay pathway"/>
    <property type="evidence" value="ECO:0007669"/>
    <property type="project" value="TreeGrafter"/>
</dbReference>
<dbReference type="InterPro" id="IPR050351">
    <property type="entry name" value="BphY/WalK/GraS-like"/>
</dbReference>
<gene>
    <name evidence="13" type="ORF">DB31_5852</name>
</gene>
<dbReference type="InterPro" id="IPR003661">
    <property type="entry name" value="HisK_dim/P_dom"/>
</dbReference>
<dbReference type="InterPro" id="IPR005467">
    <property type="entry name" value="His_kinase_dom"/>
</dbReference>
<dbReference type="InterPro" id="IPR013654">
    <property type="entry name" value="PAS_2"/>
</dbReference>
<dbReference type="RefSeq" id="WP_044186045.1">
    <property type="nucleotide sequence ID" value="NZ_JMCB01000003.1"/>
</dbReference>
<dbReference type="PANTHER" id="PTHR42878:SF15">
    <property type="entry name" value="BACTERIOPHYTOCHROME"/>
    <property type="match status" value="1"/>
</dbReference>
<dbReference type="Pfam" id="PF00360">
    <property type="entry name" value="PHY"/>
    <property type="match status" value="1"/>
</dbReference>
<dbReference type="SMART" id="SM00065">
    <property type="entry name" value="GAF"/>
    <property type="match status" value="1"/>
</dbReference>
<dbReference type="PATRIC" id="fig|394096.3.peg.2327"/>
<evidence type="ECO:0000256" key="8">
    <source>
        <dbReference type="ARBA" id="ARBA00022777"/>
    </source>
</evidence>
<keyword evidence="8 13" id="KW-0418">Kinase</keyword>
<dbReference type="PROSITE" id="PS50046">
    <property type="entry name" value="PHYTOCHROME_2"/>
    <property type="match status" value="1"/>
</dbReference>
<comment type="similarity">
    <text evidence="2">In the N-terminal section; belongs to the phytochrome family.</text>
</comment>
<dbReference type="Gene3D" id="3.30.450.20">
    <property type="entry name" value="PAS domain"/>
    <property type="match status" value="1"/>
</dbReference>
<dbReference type="InterPro" id="IPR001294">
    <property type="entry name" value="Phytochrome"/>
</dbReference>
<dbReference type="Pfam" id="PF02518">
    <property type="entry name" value="HATPase_c"/>
    <property type="match status" value="1"/>
</dbReference>
<dbReference type="SMART" id="SM00387">
    <property type="entry name" value="HATPase_c"/>
    <property type="match status" value="1"/>
</dbReference>
<comment type="catalytic activity">
    <reaction evidence="1">
        <text>ATP + protein L-histidine = ADP + protein N-phospho-L-histidine.</text>
        <dbReference type="EC" id="2.7.13.3"/>
    </reaction>
</comment>
<accession>A0A085WSZ7</accession>
<dbReference type="InterPro" id="IPR035965">
    <property type="entry name" value="PAS-like_dom_sf"/>
</dbReference>
<keyword evidence="14" id="KW-1185">Reference proteome</keyword>
<reference evidence="13 14" key="1">
    <citation type="submission" date="2014-04" db="EMBL/GenBank/DDBJ databases">
        <title>Genome assembly of Hyalangium minutum DSM 14724.</title>
        <authorList>
            <person name="Sharma G."/>
            <person name="Subramanian S."/>
        </authorList>
    </citation>
    <scope>NUCLEOTIDE SEQUENCE [LARGE SCALE GENOMIC DNA]</scope>
    <source>
        <strain evidence="13 14">DSM 14724</strain>
    </source>
</reference>
<dbReference type="PANTHER" id="PTHR42878">
    <property type="entry name" value="TWO-COMPONENT HISTIDINE KINASE"/>
    <property type="match status" value="1"/>
</dbReference>
<dbReference type="AlphaFoldDB" id="A0A085WSZ7"/>
<dbReference type="OrthoDB" id="5524356at2"/>
<dbReference type="SUPFAM" id="SSF55785">
    <property type="entry name" value="PYP-like sensor domain (PAS domain)"/>
    <property type="match status" value="1"/>
</dbReference>
<dbReference type="EC" id="2.7.13.3" evidence="3"/>
<dbReference type="PROSITE" id="PS50109">
    <property type="entry name" value="HIS_KIN"/>
    <property type="match status" value="1"/>
</dbReference>
<dbReference type="FunFam" id="3.30.565.10:FF:000006">
    <property type="entry name" value="Sensor histidine kinase WalK"/>
    <property type="match status" value="1"/>
</dbReference>
<dbReference type="Gene3D" id="3.30.450.270">
    <property type="match status" value="1"/>
</dbReference>
<dbReference type="SUPFAM" id="SSF55781">
    <property type="entry name" value="GAF domain-like"/>
    <property type="match status" value="2"/>
</dbReference>
<evidence type="ECO:0000256" key="9">
    <source>
        <dbReference type="ARBA" id="ARBA00022991"/>
    </source>
</evidence>
<evidence type="ECO:0000259" key="12">
    <source>
        <dbReference type="PROSITE" id="PS50109"/>
    </source>
</evidence>
<evidence type="ECO:0000256" key="3">
    <source>
        <dbReference type="ARBA" id="ARBA00012438"/>
    </source>
</evidence>
<dbReference type="SUPFAM" id="SSF55874">
    <property type="entry name" value="ATPase domain of HSP90 chaperone/DNA topoisomerase II/histidine kinase"/>
    <property type="match status" value="1"/>
</dbReference>
<evidence type="ECO:0000256" key="2">
    <source>
        <dbReference type="ARBA" id="ARBA00006402"/>
    </source>
</evidence>
<keyword evidence="5" id="KW-0597">Phosphoprotein</keyword>
<dbReference type="Gene3D" id="3.30.450.40">
    <property type="match status" value="1"/>
</dbReference>
<dbReference type="Pfam" id="PF08446">
    <property type="entry name" value="PAS_2"/>
    <property type="match status" value="1"/>
</dbReference>
<evidence type="ECO:0000256" key="7">
    <source>
        <dbReference type="ARBA" id="ARBA00022679"/>
    </source>
</evidence>
<dbReference type="CDD" id="cd00082">
    <property type="entry name" value="HisKA"/>
    <property type="match status" value="1"/>
</dbReference>
<evidence type="ECO:0000256" key="4">
    <source>
        <dbReference type="ARBA" id="ARBA00022543"/>
    </source>
</evidence>
<dbReference type="Gene3D" id="3.30.565.10">
    <property type="entry name" value="Histidine kinase-like ATPase, C-terminal domain"/>
    <property type="match status" value="1"/>
</dbReference>
<keyword evidence="10" id="KW-0675">Receptor</keyword>
<name>A0A085WSZ7_9BACT</name>
<dbReference type="GO" id="GO:0030295">
    <property type="term" value="F:protein kinase activator activity"/>
    <property type="evidence" value="ECO:0007669"/>
    <property type="project" value="TreeGrafter"/>
</dbReference>